<accession>A0A9P5QBU6</accession>
<name>A0A9P5QBU6_9AGAR</name>
<evidence type="ECO:0000313" key="3">
    <source>
        <dbReference type="Proteomes" id="UP000772434"/>
    </source>
</evidence>
<keyword evidence="3" id="KW-1185">Reference proteome</keyword>
<gene>
    <name evidence="2" type="ORF">BDP27DRAFT_1309890</name>
</gene>
<dbReference type="AlphaFoldDB" id="A0A9P5QBU6"/>
<dbReference type="OrthoDB" id="2523383at2759"/>
<dbReference type="EMBL" id="JADNRY010000001">
    <property type="protein sequence ID" value="KAF9078622.1"/>
    <property type="molecule type" value="Genomic_DNA"/>
</dbReference>
<proteinExistence type="predicted"/>
<feature type="region of interest" description="Disordered" evidence="1">
    <location>
        <begin position="1"/>
        <end position="33"/>
    </location>
</feature>
<dbReference type="Proteomes" id="UP000772434">
    <property type="component" value="Unassembled WGS sequence"/>
</dbReference>
<protein>
    <submittedName>
        <fullName evidence="2">Uncharacterized protein</fullName>
    </submittedName>
</protein>
<reference evidence="2" key="1">
    <citation type="submission" date="2020-11" db="EMBL/GenBank/DDBJ databases">
        <authorList>
            <consortium name="DOE Joint Genome Institute"/>
            <person name="Ahrendt S."/>
            <person name="Riley R."/>
            <person name="Andreopoulos W."/>
            <person name="Labutti K."/>
            <person name="Pangilinan J."/>
            <person name="Ruiz-Duenas F.J."/>
            <person name="Barrasa J.M."/>
            <person name="Sanchez-Garcia M."/>
            <person name="Camarero S."/>
            <person name="Miyauchi S."/>
            <person name="Serrano A."/>
            <person name="Linde D."/>
            <person name="Babiker R."/>
            <person name="Drula E."/>
            <person name="Ayuso-Fernandez I."/>
            <person name="Pacheco R."/>
            <person name="Padilla G."/>
            <person name="Ferreira P."/>
            <person name="Barriuso J."/>
            <person name="Kellner H."/>
            <person name="Castanera R."/>
            <person name="Alfaro M."/>
            <person name="Ramirez L."/>
            <person name="Pisabarro A.G."/>
            <person name="Kuo A."/>
            <person name="Tritt A."/>
            <person name="Lipzen A."/>
            <person name="He G."/>
            <person name="Yan M."/>
            <person name="Ng V."/>
            <person name="Cullen D."/>
            <person name="Martin F."/>
            <person name="Rosso M.-N."/>
            <person name="Henrissat B."/>
            <person name="Hibbett D."/>
            <person name="Martinez A.T."/>
            <person name="Grigoriev I.V."/>
        </authorList>
    </citation>
    <scope>NUCLEOTIDE SEQUENCE</scope>
    <source>
        <strain evidence="2">AH 40177</strain>
    </source>
</reference>
<sequence>MLHQVPAQPISFASQHTRRESSAPSSSSSSVQLPRTLARPEFIEVSPAAIAAAAPELVSVPLDYVRRRLRAEVPQMMAGLSSLAPSHVPVLSQIPSAAIAVSMMIPVHSLVLAAQCARLPELRTPKHAVSHTLSLPVIPLAVPSPAAFTILRTFMYDHRLDAVLKALFPCHPASSRTSSGHNLQTLTTHTSHIKDLWHDMVALGLFDTELWDTLDLAWDIASAP</sequence>
<evidence type="ECO:0000313" key="2">
    <source>
        <dbReference type="EMBL" id="KAF9078622.1"/>
    </source>
</evidence>
<comment type="caution">
    <text evidence="2">The sequence shown here is derived from an EMBL/GenBank/DDBJ whole genome shotgun (WGS) entry which is preliminary data.</text>
</comment>
<organism evidence="2 3">
    <name type="scientific">Rhodocollybia butyracea</name>
    <dbReference type="NCBI Taxonomy" id="206335"/>
    <lineage>
        <taxon>Eukaryota</taxon>
        <taxon>Fungi</taxon>
        <taxon>Dikarya</taxon>
        <taxon>Basidiomycota</taxon>
        <taxon>Agaricomycotina</taxon>
        <taxon>Agaricomycetes</taxon>
        <taxon>Agaricomycetidae</taxon>
        <taxon>Agaricales</taxon>
        <taxon>Marasmiineae</taxon>
        <taxon>Omphalotaceae</taxon>
        <taxon>Rhodocollybia</taxon>
    </lineage>
</organism>
<evidence type="ECO:0000256" key="1">
    <source>
        <dbReference type="SAM" id="MobiDB-lite"/>
    </source>
</evidence>